<protein>
    <submittedName>
        <fullName evidence="1">Uncharacterized protein</fullName>
    </submittedName>
</protein>
<keyword evidence="2" id="KW-1185">Reference proteome</keyword>
<evidence type="ECO:0000313" key="2">
    <source>
        <dbReference type="Proteomes" id="UP000494206"/>
    </source>
</evidence>
<reference evidence="1 2" key="1">
    <citation type="submission" date="2020-04" db="EMBL/GenBank/DDBJ databases">
        <authorList>
            <person name="Laetsch R D."/>
            <person name="Stevens L."/>
            <person name="Kumar S."/>
            <person name="Blaxter L. M."/>
        </authorList>
    </citation>
    <scope>NUCLEOTIDE SEQUENCE [LARGE SCALE GENOMIC DNA]</scope>
</reference>
<gene>
    <name evidence="1" type="ORF">CBOVIS_LOCUS12466</name>
</gene>
<dbReference type="OrthoDB" id="5788504at2759"/>
<evidence type="ECO:0000313" key="1">
    <source>
        <dbReference type="EMBL" id="CAB3411027.1"/>
    </source>
</evidence>
<accession>A0A8S1FAW9</accession>
<dbReference type="Proteomes" id="UP000494206">
    <property type="component" value="Unassembled WGS sequence"/>
</dbReference>
<dbReference type="AlphaFoldDB" id="A0A8S1FAW9"/>
<proteinExistence type="predicted"/>
<sequence>MLKFARFLSSTPSTSTELGEIERSALQKLLQKLRNFPASERDKREIRLQREWALAPIIEVSGKIATPEWMKSAKFVRKYPIIHIRWRNMPERDLDILIANDETFYSIDVKGILYAMICANFWKEKLVKIRNSNEVAIRVANGRYKANKEVARFELIRKYVGANAKKSGFRVKLEGFEVNEPMIKRPAGDVDLIWENKFFEKFRNSIDELKNGMI</sequence>
<comment type="caution">
    <text evidence="1">The sequence shown here is derived from an EMBL/GenBank/DDBJ whole genome shotgun (WGS) entry which is preliminary data.</text>
</comment>
<name>A0A8S1FAW9_9PELO</name>
<dbReference type="EMBL" id="CADEPM010000012">
    <property type="protein sequence ID" value="CAB3411027.1"/>
    <property type="molecule type" value="Genomic_DNA"/>
</dbReference>
<organism evidence="1 2">
    <name type="scientific">Caenorhabditis bovis</name>
    <dbReference type="NCBI Taxonomy" id="2654633"/>
    <lineage>
        <taxon>Eukaryota</taxon>
        <taxon>Metazoa</taxon>
        <taxon>Ecdysozoa</taxon>
        <taxon>Nematoda</taxon>
        <taxon>Chromadorea</taxon>
        <taxon>Rhabditida</taxon>
        <taxon>Rhabditina</taxon>
        <taxon>Rhabditomorpha</taxon>
        <taxon>Rhabditoidea</taxon>
        <taxon>Rhabditidae</taxon>
        <taxon>Peloderinae</taxon>
        <taxon>Caenorhabditis</taxon>
    </lineage>
</organism>